<accession>A0AAV7VN09</accession>
<organism evidence="2 3">
    <name type="scientific">Pleurodeles waltl</name>
    <name type="common">Iberian ribbed newt</name>
    <dbReference type="NCBI Taxonomy" id="8319"/>
    <lineage>
        <taxon>Eukaryota</taxon>
        <taxon>Metazoa</taxon>
        <taxon>Chordata</taxon>
        <taxon>Craniata</taxon>
        <taxon>Vertebrata</taxon>
        <taxon>Euteleostomi</taxon>
        <taxon>Amphibia</taxon>
        <taxon>Batrachia</taxon>
        <taxon>Caudata</taxon>
        <taxon>Salamandroidea</taxon>
        <taxon>Salamandridae</taxon>
        <taxon>Pleurodelinae</taxon>
        <taxon>Pleurodeles</taxon>
    </lineage>
</organism>
<name>A0AAV7VN09_PLEWA</name>
<dbReference type="EMBL" id="JANPWB010000003">
    <property type="protein sequence ID" value="KAJ1202077.1"/>
    <property type="molecule type" value="Genomic_DNA"/>
</dbReference>
<sequence length="102" mass="11244">MYQCIRVLLTAQQPQAQQHVHMEVNSTLAMRTVVAQACLCRCPTCVRVRLRFTSAHRVALHRGTASSFQTPAAAQRPVLRSTGRSSPLLSVPAHSRLARLPS</sequence>
<dbReference type="Proteomes" id="UP001066276">
    <property type="component" value="Chromosome 2_1"/>
</dbReference>
<feature type="region of interest" description="Disordered" evidence="1">
    <location>
        <begin position="66"/>
        <end position="102"/>
    </location>
</feature>
<protein>
    <submittedName>
        <fullName evidence="2">Uncharacterized protein</fullName>
    </submittedName>
</protein>
<reference evidence="2" key="1">
    <citation type="journal article" date="2022" name="bioRxiv">
        <title>Sequencing and chromosome-scale assembly of the giantPleurodeles waltlgenome.</title>
        <authorList>
            <person name="Brown T."/>
            <person name="Elewa A."/>
            <person name="Iarovenko S."/>
            <person name="Subramanian E."/>
            <person name="Araus A.J."/>
            <person name="Petzold A."/>
            <person name="Susuki M."/>
            <person name="Suzuki K.-i.T."/>
            <person name="Hayashi T."/>
            <person name="Toyoda A."/>
            <person name="Oliveira C."/>
            <person name="Osipova E."/>
            <person name="Leigh N.D."/>
            <person name="Simon A."/>
            <person name="Yun M.H."/>
        </authorList>
    </citation>
    <scope>NUCLEOTIDE SEQUENCE</scope>
    <source>
        <strain evidence="2">20211129_DDA</strain>
        <tissue evidence="2">Liver</tissue>
    </source>
</reference>
<keyword evidence="3" id="KW-1185">Reference proteome</keyword>
<dbReference type="AlphaFoldDB" id="A0AAV7VN09"/>
<proteinExistence type="predicted"/>
<comment type="caution">
    <text evidence="2">The sequence shown here is derived from an EMBL/GenBank/DDBJ whole genome shotgun (WGS) entry which is preliminary data.</text>
</comment>
<evidence type="ECO:0000313" key="3">
    <source>
        <dbReference type="Proteomes" id="UP001066276"/>
    </source>
</evidence>
<evidence type="ECO:0000256" key="1">
    <source>
        <dbReference type="SAM" id="MobiDB-lite"/>
    </source>
</evidence>
<gene>
    <name evidence="2" type="ORF">NDU88_005880</name>
</gene>
<evidence type="ECO:0000313" key="2">
    <source>
        <dbReference type="EMBL" id="KAJ1202077.1"/>
    </source>
</evidence>